<evidence type="ECO:0000256" key="8">
    <source>
        <dbReference type="PIRSR" id="PIRSR000524-1"/>
    </source>
</evidence>
<gene>
    <name evidence="11" type="primary">phnW</name>
    <name evidence="11" type="ORF">NSJP_1715</name>
</gene>
<dbReference type="InterPro" id="IPR024169">
    <property type="entry name" value="SP_NH2Trfase/AEP_transaminase"/>
</dbReference>
<reference evidence="11 12" key="1">
    <citation type="submission" date="2017-03" db="EMBL/GenBank/DDBJ databases">
        <authorList>
            <person name="Afonso C.L."/>
            <person name="Miller P.J."/>
            <person name="Scott M.A."/>
            <person name="Spackman E."/>
            <person name="Goraichik I."/>
            <person name="Dimitrov K.M."/>
            <person name="Suarez D.L."/>
            <person name="Swayne D.E."/>
        </authorList>
    </citation>
    <scope>NUCLEOTIDE SEQUENCE [LARGE SCALE GENOMIC DNA]</scope>
    <source>
        <strain evidence="11">Genome sequencing of Nitrospira japonica strain NJ11</strain>
    </source>
</reference>
<feature type="modified residue" description="N6-(pyridoxal phosphate)lysine" evidence="9">
    <location>
        <position position="191"/>
    </location>
</feature>
<dbReference type="PANTHER" id="PTHR42778">
    <property type="entry name" value="2-AMINOETHYLPHOSPHONATE--PYRUVATE TRANSAMINASE"/>
    <property type="match status" value="1"/>
</dbReference>
<dbReference type="InterPro" id="IPR012703">
    <property type="entry name" value="NH2EtPonate_pyrv_transaminase"/>
</dbReference>
<dbReference type="GO" id="GO:0019700">
    <property type="term" value="P:organic phosphonate catabolic process"/>
    <property type="evidence" value="ECO:0007669"/>
    <property type="project" value="InterPro"/>
</dbReference>
<keyword evidence="12" id="KW-1185">Reference proteome</keyword>
<keyword evidence="5" id="KW-0670">Pyruvate</keyword>
<evidence type="ECO:0000313" key="11">
    <source>
        <dbReference type="EMBL" id="SLM47887.1"/>
    </source>
</evidence>
<dbReference type="RefSeq" id="WP_080886355.1">
    <property type="nucleotide sequence ID" value="NZ_LT828648.1"/>
</dbReference>
<dbReference type="Pfam" id="PF00266">
    <property type="entry name" value="Aminotran_5"/>
    <property type="match status" value="1"/>
</dbReference>
<dbReference type="PANTHER" id="PTHR42778:SF1">
    <property type="entry name" value="2-AMINOETHYLPHOSPHONATE--PYRUVATE TRANSAMINASE"/>
    <property type="match status" value="1"/>
</dbReference>
<dbReference type="STRING" id="1325564.NSJP_1715"/>
<comment type="catalytic activity">
    <reaction evidence="7">
        <text>(2-aminoethyl)phosphonate + pyruvate = phosphonoacetaldehyde + L-alanine</text>
        <dbReference type="Rhea" id="RHEA:17021"/>
        <dbReference type="ChEBI" id="CHEBI:15361"/>
        <dbReference type="ChEBI" id="CHEBI:57418"/>
        <dbReference type="ChEBI" id="CHEBI:57972"/>
        <dbReference type="ChEBI" id="CHEBI:58383"/>
        <dbReference type="EC" id="2.6.1.37"/>
    </reaction>
</comment>
<dbReference type="InterPro" id="IPR015421">
    <property type="entry name" value="PyrdxlP-dep_Trfase_major"/>
</dbReference>
<evidence type="ECO:0000256" key="6">
    <source>
        <dbReference type="ARBA" id="ARBA00044521"/>
    </source>
</evidence>
<proteinExistence type="inferred from homology"/>
<keyword evidence="2 11" id="KW-0032">Aminotransferase</keyword>
<dbReference type="EMBL" id="LT828648">
    <property type="protein sequence ID" value="SLM47887.1"/>
    <property type="molecule type" value="Genomic_DNA"/>
</dbReference>
<dbReference type="HAMAP" id="MF_01376">
    <property type="entry name" value="PhnW_aminotrans_5"/>
    <property type="match status" value="1"/>
</dbReference>
<dbReference type="OrthoDB" id="389074at2"/>
<dbReference type="AlphaFoldDB" id="A0A1W1I4D3"/>
<evidence type="ECO:0000256" key="2">
    <source>
        <dbReference type="ARBA" id="ARBA00022576"/>
    </source>
</evidence>
<evidence type="ECO:0000256" key="4">
    <source>
        <dbReference type="ARBA" id="ARBA00022898"/>
    </source>
</evidence>
<evidence type="ECO:0000256" key="3">
    <source>
        <dbReference type="ARBA" id="ARBA00022679"/>
    </source>
</evidence>
<sequence>MMLLNPGPVNVSDRVRQALLRQDICHRESEFSELLAGIQSKLLKAFVPGAEADYVAVLITGSGTSAVEAAVLSSLPHGKRMLVLNNGVYGERMSQMVGIHRLGASELKFEWTVTPDPERLRLALRQHPEVHAVAMVHHETTTGLINPVKAIAEVVDSQNRVFILDAVSALGGEPLDIAGNHIYMVGGTAGKCIQGFPGVSFVLLRRGFLERMRAYPKRSWYLHLTHYVNDQGQGIIPFTPAVQVYYAFDEALNELLEEGVAKRIQRYKKMATLIRERMAKLGMKAVLTPDRQSNTITAYYLPEGLSYQTLHDQLKAQGYVIYAGQGNLENKIFRVANMGALTEAQFTAFLDAVERVCASA</sequence>
<dbReference type="InterPro" id="IPR015422">
    <property type="entry name" value="PyrdxlP-dep_Trfase_small"/>
</dbReference>
<dbReference type="EC" id="2.6.1.37" evidence="6"/>
<dbReference type="GO" id="GO:0047304">
    <property type="term" value="F:2-aminoethylphosphonate-pyruvate transaminase activity"/>
    <property type="evidence" value="ECO:0007669"/>
    <property type="project" value="UniProtKB-EC"/>
</dbReference>
<dbReference type="PIRSF" id="PIRSF000524">
    <property type="entry name" value="SPT"/>
    <property type="match status" value="1"/>
</dbReference>
<evidence type="ECO:0000313" key="12">
    <source>
        <dbReference type="Proteomes" id="UP000192042"/>
    </source>
</evidence>
<evidence type="ECO:0000256" key="5">
    <source>
        <dbReference type="ARBA" id="ARBA00023317"/>
    </source>
</evidence>
<name>A0A1W1I4D3_9BACT</name>
<evidence type="ECO:0000259" key="10">
    <source>
        <dbReference type="Pfam" id="PF00266"/>
    </source>
</evidence>
<evidence type="ECO:0000256" key="9">
    <source>
        <dbReference type="PIRSR" id="PIRSR000524-50"/>
    </source>
</evidence>
<organism evidence="11 12">
    <name type="scientific">Nitrospira japonica</name>
    <dbReference type="NCBI Taxonomy" id="1325564"/>
    <lineage>
        <taxon>Bacteria</taxon>
        <taxon>Pseudomonadati</taxon>
        <taxon>Nitrospirota</taxon>
        <taxon>Nitrospiria</taxon>
        <taxon>Nitrospirales</taxon>
        <taxon>Nitrospiraceae</taxon>
        <taxon>Nitrospira</taxon>
    </lineage>
</organism>
<feature type="binding site" evidence="8">
    <location>
        <position position="334"/>
    </location>
    <ligand>
        <name>substrate</name>
    </ligand>
</feature>
<dbReference type="Proteomes" id="UP000192042">
    <property type="component" value="Chromosome I"/>
</dbReference>
<dbReference type="KEGG" id="nja:NSJP_1715"/>
<protein>
    <recommendedName>
        <fullName evidence="6">2-aminoethylphosphonate--pyruvate transaminase</fullName>
        <ecNumber evidence="6">2.6.1.37</ecNumber>
    </recommendedName>
</protein>
<dbReference type="Gene3D" id="3.90.1150.10">
    <property type="entry name" value="Aspartate Aminotransferase, domain 1"/>
    <property type="match status" value="1"/>
</dbReference>
<keyword evidence="4 9" id="KW-0663">Pyridoxal phosphate</keyword>
<dbReference type="SUPFAM" id="SSF53383">
    <property type="entry name" value="PLP-dependent transferases"/>
    <property type="match status" value="1"/>
</dbReference>
<comment type="cofactor">
    <cofactor evidence="1 9">
        <name>pyridoxal 5'-phosphate</name>
        <dbReference type="ChEBI" id="CHEBI:597326"/>
    </cofactor>
</comment>
<feature type="domain" description="Aminotransferase class V" evidence="10">
    <location>
        <begin position="56"/>
        <end position="325"/>
    </location>
</feature>
<dbReference type="InterPro" id="IPR000192">
    <property type="entry name" value="Aminotrans_V_dom"/>
</dbReference>
<dbReference type="Gene3D" id="3.40.640.10">
    <property type="entry name" value="Type I PLP-dependent aspartate aminotransferase-like (Major domain)"/>
    <property type="match status" value="1"/>
</dbReference>
<evidence type="ECO:0000256" key="7">
    <source>
        <dbReference type="ARBA" id="ARBA00049460"/>
    </source>
</evidence>
<keyword evidence="3 11" id="KW-0808">Transferase</keyword>
<accession>A0A1W1I4D3</accession>
<evidence type="ECO:0000256" key="1">
    <source>
        <dbReference type="ARBA" id="ARBA00001933"/>
    </source>
</evidence>
<dbReference type="InterPro" id="IPR015424">
    <property type="entry name" value="PyrdxlP-dep_Trfase"/>
</dbReference>